<name>A0A1E3Q428_LIPST</name>
<dbReference type="GO" id="GO:0005783">
    <property type="term" value="C:endoplasmic reticulum"/>
    <property type="evidence" value="ECO:0007669"/>
    <property type="project" value="TreeGrafter"/>
</dbReference>
<dbReference type="Gene3D" id="3.40.50.12780">
    <property type="entry name" value="N-terminal domain of ligase-like"/>
    <property type="match status" value="1"/>
</dbReference>
<dbReference type="OrthoDB" id="1700726at2759"/>
<evidence type="ECO:0000256" key="2">
    <source>
        <dbReference type="ARBA" id="ARBA00022840"/>
    </source>
</evidence>
<dbReference type="GO" id="GO:0005524">
    <property type="term" value="F:ATP binding"/>
    <property type="evidence" value="ECO:0007669"/>
    <property type="project" value="UniProtKB-KW"/>
</dbReference>
<dbReference type="AlphaFoldDB" id="A0A1E3Q428"/>
<dbReference type="GO" id="GO:0004467">
    <property type="term" value="F:long-chain fatty acid-CoA ligase activity"/>
    <property type="evidence" value="ECO:0007669"/>
    <property type="project" value="TreeGrafter"/>
</dbReference>
<dbReference type="Proteomes" id="UP000094385">
    <property type="component" value="Unassembled WGS sequence"/>
</dbReference>
<reference evidence="4 5" key="1">
    <citation type="journal article" date="2016" name="Proc. Natl. Acad. Sci. U.S.A.">
        <title>Comparative genomics of biotechnologically important yeasts.</title>
        <authorList>
            <person name="Riley R."/>
            <person name="Haridas S."/>
            <person name="Wolfe K.H."/>
            <person name="Lopes M.R."/>
            <person name="Hittinger C.T."/>
            <person name="Goeker M."/>
            <person name="Salamov A.A."/>
            <person name="Wisecaver J.H."/>
            <person name="Long T.M."/>
            <person name="Calvey C.H."/>
            <person name="Aerts A.L."/>
            <person name="Barry K.W."/>
            <person name="Choi C."/>
            <person name="Clum A."/>
            <person name="Coughlan A.Y."/>
            <person name="Deshpande S."/>
            <person name="Douglass A.P."/>
            <person name="Hanson S.J."/>
            <person name="Klenk H.-P."/>
            <person name="LaButti K.M."/>
            <person name="Lapidus A."/>
            <person name="Lindquist E.A."/>
            <person name="Lipzen A.M."/>
            <person name="Meier-Kolthoff J.P."/>
            <person name="Ohm R.A."/>
            <person name="Otillar R.P."/>
            <person name="Pangilinan J.L."/>
            <person name="Peng Y."/>
            <person name="Rokas A."/>
            <person name="Rosa C.A."/>
            <person name="Scheuner C."/>
            <person name="Sibirny A.A."/>
            <person name="Slot J.C."/>
            <person name="Stielow J.B."/>
            <person name="Sun H."/>
            <person name="Kurtzman C.P."/>
            <person name="Blackwell M."/>
            <person name="Grigoriev I.V."/>
            <person name="Jeffries T.W."/>
        </authorList>
    </citation>
    <scope>NUCLEOTIDE SEQUENCE [LARGE SCALE GENOMIC DNA]</scope>
    <source>
        <strain evidence="4 5">NRRL Y-11557</strain>
    </source>
</reference>
<dbReference type="PROSITE" id="PS00455">
    <property type="entry name" value="AMP_BINDING"/>
    <property type="match status" value="1"/>
</dbReference>
<dbReference type="STRING" id="675824.A0A1E3Q428"/>
<keyword evidence="1" id="KW-0547">Nucleotide-binding</keyword>
<dbReference type="GO" id="GO:0016020">
    <property type="term" value="C:membrane"/>
    <property type="evidence" value="ECO:0007669"/>
    <property type="project" value="TreeGrafter"/>
</dbReference>
<evidence type="ECO:0000256" key="1">
    <source>
        <dbReference type="ARBA" id="ARBA00022741"/>
    </source>
</evidence>
<dbReference type="PANTHER" id="PTHR43272:SF33">
    <property type="entry name" value="AMP-BINDING DOMAIN-CONTAINING PROTEIN-RELATED"/>
    <property type="match status" value="1"/>
</dbReference>
<dbReference type="InterPro" id="IPR042099">
    <property type="entry name" value="ANL_N_sf"/>
</dbReference>
<dbReference type="Pfam" id="PF00501">
    <property type="entry name" value="AMP-binding"/>
    <property type="match status" value="1"/>
</dbReference>
<accession>A0A1E3Q428</accession>
<evidence type="ECO:0000313" key="4">
    <source>
        <dbReference type="EMBL" id="ODQ72436.1"/>
    </source>
</evidence>
<dbReference type="EMBL" id="KV454295">
    <property type="protein sequence ID" value="ODQ72436.1"/>
    <property type="molecule type" value="Genomic_DNA"/>
</dbReference>
<dbReference type="PANTHER" id="PTHR43272">
    <property type="entry name" value="LONG-CHAIN-FATTY-ACID--COA LIGASE"/>
    <property type="match status" value="1"/>
</dbReference>
<feature type="domain" description="AMP-dependent synthetase/ligase" evidence="3">
    <location>
        <begin position="84"/>
        <end position="533"/>
    </location>
</feature>
<keyword evidence="5" id="KW-1185">Reference proteome</keyword>
<dbReference type="InterPro" id="IPR000873">
    <property type="entry name" value="AMP-dep_synth/lig_dom"/>
</dbReference>
<organism evidence="4 5">
    <name type="scientific">Lipomyces starkeyi NRRL Y-11557</name>
    <dbReference type="NCBI Taxonomy" id="675824"/>
    <lineage>
        <taxon>Eukaryota</taxon>
        <taxon>Fungi</taxon>
        <taxon>Dikarya</taxon>
        <taxon>Ascomycota</taxon>
        <taxon>Saccharomycotina</taxon>
        <taxon>Lipomycetes</taxon>
        <taxon>Lipomycetales</taxon>
        <taxon>Lipomycetaceae</taxon>
        <taxon>Lipomyces</taxon>
    </lineage>
</organism>
<protein>
    <submittedName>
        <fullName evidence="4">Eukaryotic long-chain fatty acid CoA synthetase (LC-FACS)</fullName>
    </submittedName>
</protein>
<sequence>MSGIPSSVKEPRASDLLTAPIDVDGPIHDKDSITVIQSAFGEKQGVALPNTERPGFSAIYRNAASPDKLMQSTHPLIRTQYDAFEYSAKKYPDRDLLGARYLVDPKRGIWSPYIWQSYRTAAERRTNLGSGLCYLNDSVIKNSKTEQYAIALFSQNRPEWIITDLACHAYNLIVVPLYDNLGPNSSEFILNSVEAPVLVASLNQIPKILSLASEIPNLKIIISMDPLRSENDLPNQSKEDILKAWAEDKGIMIYTMTEVEELGKQHPRPHNPPKPTDVLTINYTSGTTSSPKGVVLTHANFVAALAVGFCHLPRSSNKVVDIVLSYLPLAHIYERATIGVALAAGAGIAFYRGNILQILEDLLEVRPTAFTSVPRLLNRFESAIKDKTVNATGWRSHIARYGLTVKLQSLADGKGPNNMLWDRLISKKVKANAGMDRVASIISGSAPLAPDTHQFLRAAFGVTIAQGYGLTETHGGCIVGQAGDYTTGHCGPPAVTTEVCLKDVPELNYYVTDKPWPRGELLVRGTTVFREYYKDEPRTREAIDADGWFHTGDVAAIDHLGRVYIIDRAKNFFKLAQGEYVAPEQIENKYLAGCPLVQQLFVHGSSLEAYLVAIGGIQPLAFAPFASKILDRYISPSDEAALQQACDDPRVLEAVCSEFERVGKEMKLQGYEKVRNLKLMVEPFTIENDILTPTLKLKRPVAVAFFKDVIKDMYQQGDLTKTLRV</sequence>
<keyword evidence="2" id="KW-0067">ATP-binding</keyword>
<dbReference type="InterPro" id="IPR020845">
    <property type="entry name" value="AMP-binding_CS"/>
</dbReference>
<dbReference type="SUPFAM" id="SSF56801">
    <property type="entry name" value="Acetyl-CoA synthetase-like"/>
    <property type="match status" value="1"/>
</dbReference>
<evidence type="ECO:0000313" key="5">
    <source>
        <dbReference type="Proteomes" id="UP000094385"/>
    </source>
</evidence>
<gene>
    <name evidence="4" type="primary">LACS1.2</name>
    <name evidence="4" type="ORF">LIPSTDRAFT_3835</name>
</gene>
<evidence type="ECO:0000259" key="3">
    <source>
        <dbReference type="Pfam" id="PF00501"/>
    </source>
</evidence>
<proteinExistence type="predicted"/>